<reference evidence="2" key="1">
    <citation type="submission" date="2020-11" db="EMBL/GenBank/DDBJ databases">
        <title>Kefir isolates.</title>
        <authorList>
            <person name="Marcisauskas S."/>
            <person name="Kim Y."/>
            <person name="Blasche S."/>
        </authorList>
    </citation>
    <scope>NUCLEOTIDE SEQUENCE</scope>
    <source>
        <strain evidence="2">Olga-1</strain>
    </source>
</reference>
<protein>
    <submittedName>
        <fullName evidence="2">Uncharacterized protein</fullName>
    </submittedName>
</protein>
<dbReference type="Proteomes" id="UP000697127">
    <property type="component" value="Unassembled WGS sequence"/>
</dbReference>
<evidence type="ECO:0000256" key="1">
    <source>
        <dbReference type="SAM" id="Phobius"/>
    </source>
</evidence>
<organism evidence="2 3">
    <name type="scientific">Pichia californica</name>
    <dbReference type="NCBI Taxonomy" id="460514"/>
    <lineage>
        <taxon>Eukaryota</taxon>
        <taxon>Fungi</taxon>
        <taxon>Dikarya</taxon>
        <taxon>Ascomycota</taxon>
        <taxon>Saccharomycotina</taxon>
        <taxon>Pichiomycetes</taxon>
        <taxon>Pichiales</taxon>
        <taxon>Pichiaceae</taxon>
        <taxon>Pichia</taxon>
    </lineage>
</organism>
<feature type="transmembrane region" description="Helical" evidence="1">
    <location>
        <begin position="14"/>
        <end position="33"/>
    </location>
</feature>
<sequence>MVEMNYLVVHLDNYFIYNLYSLLYILHLTVRLLHIESDSSLSEVQDGDTTWYVSMVNSMITNCASINVDSNAFHDSSKKNALLGPIASLLPAVYEFPFFGITPAEFIPQILKQLYINSLKVESGINPNYRPKDYKALEDEFEIIKDSDKSFKQMLTLKHQPELKYSSHIGLLQFFECLSHFVDGLPFPDKFRETMKKMLMVSKMEQIGDGNLSLSFLALCFGGQPVTDTFIIQKLQKS</sequence>
<proteinExistence type="predicted"/>
<keyword evidence="1" id="KW-0472">Membrane</keyword>
<evidence type="ECO:0000313" key="2">
    <source>
        <dbReference type="EMBL" id="KAG0690287.1"/>
    </source>
</evidence>
<keyword evidence="3" id="KW-1185">Reference proteome</keyword>
<keyword evidence="1" id="KW-0812">Transmembrane</keyword>
<evidence type="ECO:0000313" key="3">
    <source>
        <dbReference type="Proteomes" id="UP000697127"/>
    </source>
</evidence>
<keyword evidence="1" id="KW-1133">Transmembrane helix</keyword>
<accession>A0A9P7BF94</accession>
<gene>
    <name evidence="2" type="ORF">C6P40_003308</name>
</gene>
<dbReference type="AlphaFoldDB" id="A0A9P7BF94"/>
<comment type="caution">
    <text evidence="2">The sequence shown here is derived from an EMBL/GenBank/DDBJ whole genome shotgun (WGS) entry which is preliminary data.</text>
</comment>
<name>A0A9P7BF94_9ASCO</name>
<dbReference type="EMBL" id="PUHW01000037">
    <property type="protein sequence ID" value="KAG0690287.1"/>
    <property type="molecule type" value="Genomic_DNA"/>
</dbReference>